<dbReference type="CDD" id="cd07185">
    <property type="entry name" value="OmpA_C-like"/>
    <property type="match status" value="1"/>
</dbReference>
<dbReference type="Proteomes" id="UP000295382">
    <property type="component" value="Unassembled WGS sequence"/>
</dbReference>
<evidence type="ECO:0000313" key="8">
    <source>
        <dbReference type="EMBL" id="TCS39470.1"/>
    </source>
</evidence>
<feature type="region of interest" description="Disordered" evidence="5">
    <location>
        <begin position="253"/>
        <end position="273"/>
    </location>
</feature>
<accession>A0A4V6NY17</accession>
<dbReference type="InterPro" id="IPR054121">
    <property type="entry name" value="ArfA_BON-like"/>
</dbReference>
<evidence type="ECO:0000313" key="9">
    <source>
        <dbReference type="Proteomes" id="UP000295382"/>
    </source>
</evidence>
<keyword evidence="3" id="KW-0998">Cell outer membrane</keyword>
<keyword evidence="9" id="KW-1185">Reference proteome</keyword>
<keyword evidence="6" id="KW-0812">Transmembrane</keyword>
<protein>
    <submittedName>
        <fullName evidence="8">OOP family OmpA-OmpF porin</fullName>
    </submittedName>
</protein>
<comment type="caution">
    <text evidence="8">The sequence shown here is derived from an EMBL/GenBank/DDBJ whole genome shotgun (WGS) entry which is preliminary data.</text>
</comment>
<dbReference type="AlphaFoldDB" id="A0A4V6NY17"/>
<evidence type="ECO:0000256" key="6">
    <source>
        <dbReference type="SAM" id="Phobius"/>
    </source>
</evidence>
<dbReference type="Pfam" id="PF21923">
    <property type="entry name" value="BON_like"/>
    <property type="match status" value="1"/>
</dbReference>
<dbReference type="InterPro" id="IPR036737">
    <property type="entry name" value="OmpA-like_sf"/>
</dbReference>
<dbReference type="EMBL" id="SLZQ01000001">
    <property type="protein sequence ID" value="TCS39470.1"/>
    <property type="molecule type" value="Genomic_DNA"/>
</dbReference>
<dbReference type="OrthoDB" id="9782229at2"/>
<evidence type="ECO:0000256" key="2">
    <source>
        <dbReference type="ARBA" id="ARBA00023136"/>
    </source>
</evidence>
<dbReference type="PANTHER" id="PTHR30329:SF21">
    <property type="entry name" value="LIPOPROTEIN YIAD-RELATED"/>
    <property type="match status" value="1"/>
</dbReference>
<reference evidence="8 9" key="1">
    <citation type="submission" date="2019-03" db="EMBL/GenBank/DDBJ databases">
        <title>Genomic Encyclopedia of Type Strains, Phase IV (KMG-IV): sequencing the most valuable type-strain genomes for metagenomic binning, comparative biology and taxonomic classification.</title>
        <authorList>
            <person name="Goeker M."/>
        </authorList>
    </citation>
    <scope>NUCLEOTIDE SEQUENCE [LARGE SCALE GENOMIC DNA]</scope>
    <source>
        <strain evidence="8 9">DSM 7445</strain>
    </source>
</reference>
<proteinExistence type="predicted"/>
<dbReference type="SUPFAM" id="SSF103088">
    <property type="entry name" value="OmpA-like"/>
    <property type="match status" value="1"/>
</dbReference>
<dbReference type="Pfam" id="PF00691">
    <property type="entry name" value="OmpA"/>
    <property type="match status" value="1"/>
</dbReference>
<dbReference type="PANTHER" id="PTHR30329">
    <property type="entry name" value="STATOR ELEMENT OF FLAGELLAR MOTOR COMPLEX"/>
    <property type="match status" value="1"/>
</dbReference>
<comment type="subcellular location">
    <subcellularLocation>
        <location evidence="1">Cell outer membrane</location>
    </subcellularLocation>
</comment>
<dbReference type="Gene3D" id="3.30.1330.60">
    <property type="entry name" value="OmpA-like domain"/>
    <property type="match status" value="1"/>
</dbReference>
<dbReference type="Gene3D" id="3.40.1520.20">
    <property type="match status" value="1"/>
</dbReference>
<keyword evidence="6" id="KW-1133">Transmembrane helix</keyword>
<dbReference type="RefSeq" id="WP_132256808.1">
    <property type="nucleotide sequence ID" value="NZ_SLZQ01000001.1"/>
</dbReference>
<dbReference type="InterPro" id="IPR006665">
    <property type="entry name" value="OmpA-like"/>
</dbReference>
<evidence type="ECO:0000259" key="7">
    <source>
        <dbReference type="PROSITE" id="PS51123"/>
    </source>
</evidence>
<name>A0A4V6NY17_PAULE</name>
<dbReference type="InterPro" id="IPR006664">
    <property type="entry name" value="OMP_bac"/>
</dbReference>
<organism evidence="8 9">
    <name type="scientific">Paucimonas lemoignei</name>
    <name type="common">Pseudomonas lemoignei</name>
    <dbReference type="NCBI Taxonomy" id="29443"/>
    <lineage>
        <taxon>Bacteria</taxon>
        <taxon>Pseudomonadati</taxon>
        <taxon>Pseudomonadota</taxon>
        <taxon>Betaproteobacteria</taxon>
        <taxon>Burkholderiales</taxon>
        <taxon>Burkholderiaceae</taxon>
        <taxon>Paucimonas</taxon>
    </lineage>
</organism>
<dbReference type="PROSITE" id="PS51123">
    <property type="entry name" value="OMPA_2"/>
    <property type="match status" value="1"/>
</dbReference>
<sequence length="284" mass="30005">MKLSNSPISNALSGIINSTYTAIAGMTFLAMTMVSGSVWAEQSSTQAATAGTVPVGRVVISGTVPDEATKAALLSRLQEVYGTGQVVDQLSVGGVIAPANWTGHVQKLIAPNLKTIHKGQLTVDGNNVAVRGEVDSETTKQTVTGSIANSLNPTYTVKNALRVVASSQSVVDQTLANRVIEFENGSAMLTESGKRILDEMAHALSKMESKKIDIIGHTDDTGTRAHNVSLSMARADSVKVYLVAKGLAPQAITTTGMGPDQPLVSNTTDDGRRRNRRIEFRVSQ</sequence>
<evidence type="ECO:0000256" key="1">
    <source>
        <dbReference type="ARBA" id="ARBA00004442"/>
    </source>
</evidence>
<dbReference type="GO" id="GO:0009279">
    <property type="term" value="C:cell outer membrane"/>
    <property type="evidence" value="ECO:0007669"/>
    <property type="project" value="UniProtKB-SubCell"/>
</dbReference>
<evidence type="ECO:0000256" key="3">
    <source>
        <dbReference type="ARBA" id="ARBA00023237"/>
    </source>
</evidence>
<gene>
    <name evidence="8" type="ORF">EDC30_101426</name>
</gene>
<feature type="transmembrane region" description="Helical" evidence="6">
    <location>
        <begin position="20"/>
        <end position="40"/>
    </location>
</feature>
<feature type="domain" description="OmpA-like" evidence="7">
    <location>
        <begin position="171"/>
        <end position="284"/>
    </location>
</feature>
<dbReference type="InterPro" id="IPR050330">
    <property type="entry name" value="Bact_OuterMem_StrucFunc"/>
</dbReference>
<dbReference type="PRINTS" id="PR01021">
    <property type="entry name" value="OMPADOMAIN"/>
</dbReference>
<keyword evidence="2 4" id="KW-0472">Membrane</keyword>
<evidence type="ECO:0000256" key="4">
    <source>
        <dbReference type="PROSITE-ProRule" id="PRU00473"/>
    </source>
</evidence>
<evidence type="ECO:0000256" key="5">
    <source>
        <dbReference type="SAM" id="MobiDB-lite"/>
    </source>
</evidence>